<dbReference type="EMBL" id="CAMXCT030001198">
    <property type="protein sequence ID" value="CAL4775055.1"/>
    <property type="molecule type" value="Genomic_DNA"/>
</dbReference>
<evidence type="ECO:0000313" key="5">
    <source>
        <dbReference type="EMBL" id="CAL4775055.1"/>
    </source>
</evidence>
<reference evidence="4" key="2">
    <citation type="submission" date="2024-04" db="EMBL/GenBank/DDBJ databases">
        <authorList>
            <person name="Chen Y."/>
            <person name="Shah S."/>
            <person name="Dougan E. K."/>
            <person name="Thang M."/>
            <person name="Chan C."/>
        </authorList>
    </citation>
    <scope>NUCLEOTIDE SEQUENCE [LARGE SCALE GENOMIC DNA]</scope>
</reference>
<keyword evidence="1" id="KW-0862">Zinc</keyword>
<dbReference type="GO" id="GO:0008270">
    <property type="term" value="F:zinc ion binding"/>
    <property type="evidence" value="ECO:0007669"/>
    <property type="project" value="UniProtKB-KW"/>
</dbReference>
<accession>A0A9P1CBN8</accession>
<feature type="domain" description="C3H1-type" evidence="2">
    <location>
        <begin position="1"/>
        <end position="28"/>
    </location>
</feature>
<proteinExistence type="predicted"/>
<comment type="caution">
    <text evidence="3">The sequence shown here is derived from an EMBL/GenBank/DDBJ whole genome shotgun (WGS) entry which is preliminary data.</text>
</comment>
<evidence type="ECO:0000259" key="2">
    <source>
        <dbReference type="PROSITE" id="PS50103"/>
    </source>
</evidence>
<keyword evidence="6" id="KW-1185">Reference proteome</keyword>
<protein>
    <submittedName>
        <fullName evidence="5">Methyltransferase domain-containing protein</fullName>
    </submittedName>
</protein>
<dbReference type="InterPro" id="IPR025714">
    <property type="entry name" value="Methyltranfer_dom"/>
</dbReference>
<keyword evidence="1" id="KW-0479">Metal-binding</keyword>
<dbReference type="InterPro" id="IPR000571">
    <property type="entry name" value="Znf_CCCH"/>
</dbReference>
<keyword evidence="1" id="KW-0863">Zinc-finger</keyword>
<dbReference type="EMBL" id="CAMXCT010001198">
    <property type="protein sequence ID" value="CAI3987743.1"/>
    <property type="molecule type" value="Genomic_DNA"/>
</dbReference>
<organism evidence="3">
    <name type="scientific">Cladocopium goreaui</name>
    <dbReference type="NCBI Taxonomy" id="2562237"/>
    <lineage>
        <taxon>Eukaryota</taxon>
        <taxon>Sar</taxon>
        <taxon>Alveolata</taxon>
        <taxon>Dinophyceae</taxon>
        <taxon>Suessiales</taxon>
        <taxon>Symbiodiniaceae</taxon>
        <taxon>Cladocopium</taxon>
    </lineage>
</organism>
<sequence>MVSTELCRNFVFRGRCGYASCCFLHDEAARQQVKPPAAEPPNKSVATSSLWRAEETMPDASANKMPASIRYLLDGESVQRNPYLKEFSGAPWLPRLLAAPACSRLFNVQGKRLRKELTEAFGLLHACKRALKKLQESLESTHDEGRGVTIVDLCCGKGFSSLVLACSMPQANVLAVDRNAKMDLSHFNVCENLRFQHMDLESPKLATDLAATLDGSSLVLLVGVHLCGMLSIYATRLFKQMTCPSALILAPCCLDKRLPGIKERARRLRLNPYTYWCLTLLMEELPICRRELLQDDDVWSERNSFILGVKSG</sequence>
<reference evidence="3" key="1">
    <citation type="submission" date="2022-10" db="EMBL/GenBank/DDBJ databases">
        <authorList>
            <person name="Chen Y."/>
            <person name="Dougan E. K."/>
            <person name="Chan C."/>
            <person name="Rhodes N."/>
            <person name="Thang M."/>
        </authorList>
    </citation>
    <scope>NUCLEOTIDE SEQUENCE</scope>
</reference>
<dbReference type="GO" id="GO:0008168">
    <property type="term" value="F:methyltransferase activity"/>
    <property type="evidence" value="ECO:0007669"/>
    <property type="project" value="UniProtKB-KW"/>
</dbReference>
<keyword evidence="5" id="KW-0489">Methyltransferase</keyword>
<dbReference type="Gene3D" id="3.40.50.150">
    <property type="entry name" value="Vaccinia Virus protein VP39"/>
    <property type="match status" value="1"/>
</dbReference>
<dbReference type="SUPFAM" id="SSF53335">
    <property type="entry name" value="S-adenosyl-L-methionine-dependent methyltransferases"/>
    <property type="match status" value="1"/>
</dbReference>
<dbReference type="InterPro" id="IPR029063">
    <property type="entry name" value="SAM-dependent_MTases_sf"/>
</dbReference>
<dbReference type="OrthoDB" id="539213at2759"/>
<evidence type="ECO:0000256" key="1">
    <source>
        <dbReference type="PROSITE-ProRule" id="PRU00723"/>
    </source>
</evidence>
<evidence type="ECO:0000313" key="3">
    <source>
        <dbReference type="EMBL" id="CAI3987743.1"/>
    </source>
</evidence>
<evidence type="ECO:0000313" key="6">
    <source>
        <dbReference type="Proteomes" id="UP001152797"/>
    </source>
</evidence>
<feature type="zinc finger region" description="C3H1-type" evidence="1">
    <location>
        <begin position="1"/>
        <end position="28"/>
    </location>
</feature>
<name>A0A9P1CBN8_9DINO</name>
<dbReference type="CDD" id="cd02440">
    <property type="entry name" value="AdoMet_MTases"/>
    <property type="match status" value="1"/>
</dbReference>
<dbReference type="GO" id="GO:0032259">
    <property type="term" value="P:methylation"/>
    <property type="evidence" value="ECO:0007669"/>
    <property type="project" value="UniProtKB-KW"/>
</dbReference>
<dbReference type="EMBL" id="CAMXCT020001198">
    <property type="protein sequence ID" value="CAL1141118.1"/>
    <property type="molecule type" value="Genomic_DNA"/>
</dbReference>
<dbReference type="Proteomes" id="UP001152797">
    <property type="component" value="Unassembled WGS sequence"/>
</dbReference>
<dbReference type="Pfam" id="PF13679">
    <property type="entry name" value="Methyltransf_32"/>
    <property type="match status" value="1"/>
</dbReference>
<keyword evidence="5" id="KW-0808">Transferase</keyword>
<evidence type="ECO:0000313" key="4">
    <source>
        <dbReference type="EMBL" id="CAL1141118.1"/>
    </source>
</evidence>
<dbReference type="PROSITE" id="PS50103">
    <property type="entry name" value="ZF_C3H1"/>
    <property type="match status" value="1"/>
</dbReference>
<dbReference type="AlphaFoldDB" id="A0A9P1CBN8"/>
<gene>
    <name evidence="3" type="ORF">C1SCF055_LOCUS14993</name>
</gene>